<proteinExistence type="predicted"/>
<evidence type="ECO:0000313" key="2">
    <source>
        <dbReference type="Proteomes" id="UP000183832"/>
    </source>
</evidence>
<protein>
    <submittedName>
        <fullName evidence="1">CLUMA_CG013514, isoform A</fullName>
    </submittedName>
</protein>
<name>A0A1J1IP29_9DIPT</name>
<evidence type="ECO:0000313" key="1">
    <source>
        <dbReference type="EMBL" id="CRL00241.1"/>
    </source>
</evidence>
<dbReference type="EMBL" id="CVRI01000054">
    <property type="protein sequence ID" value="CRL00241.1"/>
    <property type="molecule type" value="Genomic_DNA"/>
</dbReference>
<sequence>MNILLIYILRIWNELNAFALLKIGFNPASRRMLKKQIENQNGLGSFSILKVLSPLKNQTWKQAQYSYLASTLTLKEA</sequence>
<dbReference type="AlphaFoldDB" id="A0A1J1IP29"/>
<gene>
    <name evidence="1" type="ORF">CLUMA_CG013514</name>
</gene>
<reference evidence="1 2" key="1">
    <citation type="submission" date="2015-04" db="EMBL/GenBank/DDBJ databases">
        <authorList>
            <person name="Syromyatnikov M.Y."/>
            <person name="Popov V.N."/>
        </authorList>
    </citation>
    <scope>NUCLEOTIDE SEQUENCE [LARGE SCALE GENOMIC DNA]</scope>
</reference>
<accession>A0A1J1IP29</accession>
<dbReference type="Proteomes" id="UP000183832">
    <property type="component" value="Unassembled WGS sequence"/>
</dbReference>
<organism evidence="1 2">
    <name type="scientific">Clunio marinus</name>
    <dbReference type="NCBI Taxonomy" id="568069"/>
    <lineage>
        <taxon>Eukaryota</taxon>
        <taxon>Metazoa</taxon>
        <taxon>Ecdysozoa</taxon>
        <taxon>Arthropoda</taxon>
        <taxon>Hexapoda</taxon>
        <taxon>Insecta</taxon>
        <taxon>Pterygota</taxon>
        <taxon>Neoptera</taxon>
        <taxon>Endopterygota</taxon>
        <taxon>Diptera</taxon>
        <taxon>Nematocera</taxon>
        <taxon>Chironomoidea</taxon>
        <taxon>Chironomidae</taxon>
        <taxon>Clunio</taxon>
    </lineage>
</organism>
<keyword evidence="2" id="KW-1185">Reference proteome</keyword>